<sequence>MPQANRRLGSLKLSLNLRTTGNNGSPYTITQNYFVQNHGRCG</sequence>
<dbReference type="AlphaFoldDB" id="A0A0A8XPL2"/>
<accession>A0A0A8XPL2</accession>
<dbReference type="EMBL" id="GBRH01283342">
    <property type="protein sequence ID" value="JAD14553.1"/>
    <property type="molecule type" value="Transcribed_RNA"/>
</dbReference>
<reference evidence="1" key="1">
    <citation type="submission" date="2014-09" db="EMBL/GenBank/DDBJ databases">
        <authorList>
            <person name="Magalhaes I.L.F."/>
            <person name="Oliveira U."/>
            <person name="Santos F.R."/>
            <person name="Vidigal T.H.D.A."/>
            <person name="Brescovit A.D."/>
            <person name="Santos A.J."/>
        </authorList>
    </citation>
    <scope>NUCLEOTIDE SEQUENCE</scope>
    <source>
        <tissue evidence="1">Shoot tissue taken approximately 20 cm above the soil surface</tissue>
    </source>
</reference>
<evidence type="ECO:0000313" key="1">
    <source>
        <dbReference type="EMBL" id="JAD14553.1"/>
    </source>
</evidence>
<reference evidence="1" key="2">
    <citation type="journal article" date="2015" name="Data Brief">
        <title>Shoot transcriptome of the giant reed, Arundo donax.</title>
        <authorList>
            <person name="Barrero R.A."/>
            <person name="Guerrero F.D."/>
            <person name="Moolhuijzen P."/>
            <person name="Goolsby J.A."/>
            <person name="Tidwell J."/>
            <person name="Bellgard S.E."/>
            <person name="Bellgard M.I."/>
        </authorList>
    </citation>
    <scope>NUCLEOTIDE SEQUENCE</scope>
    <source>
        <tissue evidence="1">Shoot tissue taken approximately 20 cm above the soil surface</tissue>
    </source>
</reference>
<protein>
    <submittedName>
        <fullName evidence="1">Uncharacterized protein</fullName>
    </submittedName>
</protein>
<name>A0A0A8XPL2_ARUDO</name>
<organism evidence="1">
    <name type="scientific">Arundo donax</name>
    <name type="common">Giant reed</name>
    <name type="synonym">Donax arundinaceus</name>
    <dbReference type="NCBI Taxonomy" id="35708"/>
    <lineage>
        <taxon>Eukaryota</taxon>
        <taxon>Viridiplantae</taxon>
        <taxon>Streptophyta</taxon>
        <taxon>Embryophyta</taxon>
        <taxon>Tracheophyta</taxon>
        <taxon>Spermatophyta</taxon>
        <taxon>Magnoliopsida</taxon>
        <taxon>Liliopsida</taxon>
        <taxon>Poales</taxon>
        <taxon>Poaceae</taxon>
        <taxon>PACMAD clade</taxon>
        <taxon>Arundinoideae</taxon>
        <taxon>Arundineae</taxon>
        <taxon>Arundo</taxon>
    </lineage>
</organism>
<proteinExistence type="predicted"/>